<dbReference type="Proteomes" id="UP000092443">
    <property type="component" value="Unplaced"/>
</dbReference>
<gene>
    <name evidence="10" type="primary">LOC119634322</name>
</gene>
<dbReference type="Pfam" id="PF05428">
    <property type="entry name" value="CRF-BP_N"/>
    <property type="match status" value="1"/>
</dbReference>
<evidence type="ECO:0000259" key="8">
    <source>
        <dbReference type="Pfam" id="PF23541"/>
    </source>
</evidence>
<dbReference type="GO" id="GO:0051424">
    <property type="term" value="F:corticotropin-releasing hormone binding"/>
    <property type="evidence" value="ECO:0007669"/>
    <property type="project" value="InterPro"/>
</dbReference>
<dbReference type="PANTHER" id="PTHR10278">
    <property type="entry name" value="CORTICOTROPIN-RELEASING FACTOR-BINDING PROTEIN"/>
    <property type="match status" value="1"/>
</dbReference>
<proteinExistence type="predicted"/>
<evidence type="ECO:0000313" key="9">
    <source>
        <dbReference type="Proteomes" id="UP000092443"/>
    </source>
</evidence>
<evidence type="ECO:0000256" key="2">
    <source>
        <dbReference type="ARBA" id="ARBA00022525"/>
    </source>
</evidence>
<accession>A0A8U0WHN4</accession>
<evidence type="ECO:0000256" key="1">
    <source>
        <dbReference type="ARBA" id="ARBA00004613"/>
    </source>
</evidence>
<feature type="chain" id="PRO_5035752124" evidence="6">
    <location>
        <begin position="24"/>
        <end position="385"/>
    </location>
</feature>
<evidence type="ECO:0000313" key="10">
    <source>
        <dbReference type="RefSeq" id="XP_037884319.1"/>
    </source>
</evidence>
<reference evidence="10" key="1">
    <citation type="submission" date="2025-08" db="UniProtKB">
        <authorList>
            <consortium name="RefSeq"/>
        </authorList>
    </citation>
    <scope>IDENTIFICATION</scope>
    <source>
        <tissue evidence="10">Whole body pupa</tissue>
    </source>
</reference>
<dbReference type="InterPro" id="IPR056177">
    <property type="entry name" value="CRF-BP_N"/>
</dbReference>
<dbReference type="AlphaFoldDB" id="A0A8U0WHN4"/>
<dbReference type="GO" id="GO:0051460">
    <property type="term" value="P:negative regulation of corticotropin secretion"/>
    <property type="evidence" value="ECO:0007669"/>
    <property type="project" value="TreeGrafter"/>
</dbReference>
<dbReference type="GO" id="GO:0005615">
    <property type="term" value="C:extracellular space"/>
    <property type="evidence" value="ECO:0007669"/>
    <property type="project" value="TreeGrafter"/>
</dbReference>
<evidence type="ECO:0000259" key="7">
    <source>
        <dbReference type="Pfam" id="PF05428"/>
    </source>
</evidence>
<feature type="signal peptide" evidence="6">
    <location>
        <begin position="1"/>
        <end position="23"/>
    </location>
</feature>
<dbReference type="InterPro" id="IPR008435">
    <property type="entry name" value="CRF-bd"/>
</dbReference>
<evidence type="ECO:0000256" key="5">
    <source>
        <dbReference type="ARBA" id="ARBA00023180"/>
    </source>
</evidence>
<evidence type="ECO:0000256" key="3">
    <source>
        <dbReference type="ARBA" id="ARBA00022729"/>
    </source>
</evidence>
<dbReference type="KEGG" id="gfs:119634322"/>
<keyword evidence="2" id="KW-0964">Secreted</keyword>
<dbReference type="Pfam" id="PF23541">
    <property type="entry name" value="CRF-BP_C"/>
    <property type="match status" value="1"/>
</dbReference>
<keyword evidence="9" id="KW-1185">Reference proteome</keyword>
<dbReference type="GeneID" id="119634322"/>
<feature type="domain" description="Corticotropin-releasing factor binding protein C-terminal" evidence="8">
    <location>
        <begin position="272"/>
        <end position="376"/>
    </location>
</feature>
<dbReference type="GO" id="GO:0009755">
    <property type="term" value="P:hormone-mediated signaling pathway"/>
    <property type="evidence" value="ECO:0007669"/>
    <property type="project" value="TreeGrafter"/>
</dbReference>
<evidence type="ECO:0000256" key="6">
    <source>
        <dbReference type="SAM" id="SignalP"/>
    </source>
</evidence>
<keyword evidence="4" id="KW-1015">Disulfide bond</keyword>
<feature type="domain" description="Corticotropin-releasing factor binding protein N-terminal" evidence="7">
    <location>
        <begin position="145"/>
        <end position="240"/>
    </location>
</feature>
<dbReference type="PANTHER" id="PTHR10278:SF0">
    <property type="entry name" value="CORTICOTROPIN-RELEASING FACTOR-BINDING PROTEIN"/>
    <property type="match status" value="1"/>
</dbReference>
<name>A0A8U0WHN4_9MUSC</name>
<protein>
    <submittedName>
        <fullName evidence="10">Corticotropin-releasing factor-binding protein isoform X1</fullName>
    </submittedName>
</protein>
<comment type="subcellular location">
    <subcellularLocation>
        <location evidence="1">Secreted</location>
    </subcellularLocation>
</comment>
<keyword evidence="5" id="KW-0325">Glycoprotein</keyword>
<evidence type="ECO:0000256" key="4">
    <source>
        <dbReference type="ARBA" id="ARBA00023157"/>
    </source>
</evidence>
<sequence length="385" mass="43352">MCLHKLLMTFLVVAVFIINCVLIETNELIDEHDDNINNDGDYMKIVKIENQLSMLVNGTTIATANAIANKALQAWPTVKRAFDLYPETHEMHTITDCMHVATEPGDYVFKKSLSSAQRFSFDKLNENEFNEEGLELKELEDAINVCGLYIIGEPNTLVEITMKHYDVNCNSGGLMAFVDGWELNGEYFPAINDHHRTLEDRLVEFCNNYKRWPHVMNKKFFRSSQNAALLQYRLPTKGSFIANVRFHKITQPCNILVHDISALYNLANYGFKRNCSISALFPAVVQLTNIKVGGKSMRKGKVSYECMQNDDYLEIGGSPGLDSTHMEKSSDICGYAETPGPEQAIFCGVTTARLVSSGRYQNHVSIMIRKADAEDLDLATLVCAF</sequence>
<organism evidence="9 10">
    <name type="scientific">Glossina fuscipes</name>
    <dbReference type="NCBI Taxonomy" id="7396"/>
    <lineage>
        <taxon>Eukaryota</taxon>
        <taxon>Metazoa</taxon>
        <taxon>Ecdysozoa</taxon>
        <taxon>Arthropoda</taxon>
        <taxon>Hexapoda</taxon>
        <taxon>Insecta</taxon>
        <taxon>Pterygota</taxon>
        <taxon>Neoptera</taxon>
        <taxon>Endopterygota</taxon>
        <taxon>Diptera</taxon>
        <taxon>Brachycera</taxon>
        <taxon>Muscomorpha</taxon>
        <taxon>Hippoboscoidea</taxon>
        <taxon>Glossinidae</taxon>
        <taxon>Glossina</taxon>
    </lineage>
</organism>
<dbReference type="RefSeq" id="XP_037884319.1">
    <property type="nucleotide sequence ID" value="XM_038028391.1"/>
</dbReference>
<keyword evidence="3 6" id="KW-0732">Signal</keyword>
<dbReference type="InterPro" id="IPR056178">
    <property type="entry name" value="CRF-BP_C"/>
</dbReference>